<evidence type="ECO:0000313" key="1">
    <source>
        <dbReference type="EMBL" id="QFT26209.1"/>
    </source>
</evidence>
<dbReference type="OrthoDB" id="6193186at2"/>
<organism evidence="1 2">
    <name type="scientific">Vibrio aquimaris</name>
    <dbReference type="NCBI Taxonomy" id="2587862"/>
    <lineage>
        <taxon>Bacteria</taxon>
        <taxon>Pseudomonadati</taxon>
        <taxon>Pseudomonadota</taxon>
        <taxon>Gammaproteobacteria</taxon>
        <taxon>Vibrionales</taxon>
        <taxon>Vibrionaceae</taxon>
        <taxon>Vibrio</taxon>
    </lineage>
</organism>
<keyword evidence="2" id="KW-1185">Reference proteome</keyword>
<dbReference type="Gene3D" id="3.40.190.10">
    <property type="entry name" value="Periplasmic binding protein-like II"/>
    <property type="match status" value="2"/>
</dbReference>
<proteinExistence type="predicted"/>
<gene>
    <name evidence="1" type="ORF">FIV01_07195</name>
</gene>
<evidence type="ECO:0000313" key="2">
    <source>
        <dbReference type="Proteomes" id="UP000326936"/>
    </source>
</evidence>
<dbReference type="RefSeq" id="WP_152430387.1">
    <property type="nucleotide sequence ID" value="NZ_CBCSDK010000002.1"/>
</dbReference>
<sequence length="257" mass="29035">MTRLTSNLCMSVFLILSVEVWSASLRLAYSDIESYPFQLGNGTDIAQPPGLALDVLNHVGKILNLDIEYVRLPGKRVLEEVSVGNVDGGFIFSYNTQRAQYARYPMKEDKPDSTKRIATIGYYFYTLEGQAVDWDGEHFAQSNYKIGAHLGYSIVKDLQNKQLKVHEVKTTEQLFNMLKLGRLPVIAVQDTMAQQFLSVQGITNIEQVTPAIKTKDYFLVLSEQFLEANPQTAKDIWDQIAVVRDNIVKQAGPNYFN</sequence>
<dbReference type="EMBL" id="CP045350">
    <property type="protein sequence ID" value="QFT26209.1"/>
    <property type="molecule type" value="Genomic_DNA"/>
</dbReference>
<dbReference type="KEGG" id="vaq:FIV01_07195"/>
<accession>A0A5P9CIQ1</accession>
<name>A0A5P9CIQ1_9VIBR</name>
<reference evidence="1 2" key="1">
    <citation type="submission" date="2019-10" db="EMBL/GenBank/DDBJ databases">
        <title>Complete genome sequence of Vibrio sp. strain THAF100, isolated from non-filtered water from the water column of tank 6 of a marine aquarium containing stony-coral fragments. Water maintained at 26 degree C.</title>
        <authorList>
            <person name="Ruckert C."/>
            <person name="Franco A."/>
            <person name="Kalinowski J."/>
            <person name="Glaeser S."/>
        </authorList>
    </citation>
    <scope>NUCLEOTIDE SEQUENCE [LARGE SCALE GENOMIC DNA]</scope>
    <source>
        <strain evidence="1 2">THAF100</strain>
    </source>
</reference>
<dbReference type="AlphaFoldDB" id="A0A5P9CIQ1"/>
<dbReference type="Proteomes" id="UP000326936">
    <property type="component" value="Chromosome"/>
</dbReference>
<dbReference type="SUPFAM" id="SSF53850">
    <property type="entry name" value="Periplasmic binding protein-like II"/>
    <property type="match status" value="1"/>
</dbReference>
<protein>
    <submittedName>
        <fullName evidence="1">Bacterial extracellular solute-binding protein, family 3</fullName>
    </submittedName>
</protein>